<organism evidence="7">
    <name type="scientific">Magnetospirillum gryphiswaldense</name>
    <dbReference type="NCBI Taxonomy" id="55518"/>
    <lineage>
        <taxon>Bacteria</taxon>
        <taxon>Pseudomonadati</taxon>
        <taxon>Pseudomonadota</taxon>
        <taxon>Alphaproteobacteria</taxon>
        <taxon>Rhodospirillales</taxon>
        <taxon>Rhodospirillaceae</taxon>
        <taxon>Magnetospirillum</taxon>
    </lineage>
</organism>
<dbReference type="PROSITE" id="PS51257">
    <property type="entry name" value="PROKAR_LIPOPROTEIN"/>
    <property type="match status" value="1"/>
</dbReference>
<protein>
    <submittedName>
        <fullName evidence="7">Methyl-accepting chemotaxis protein</fullName>
    </submittedName>
</protein>
<feature type="transmembrane region" description="Helical" evidence="4">
    <location>
        <begin position="195"/>
        <end position="215"/>
    </location>
</feature>
<keyword evidence="1 3" id="KW-0807">Transducer</keyword>
<keyword evidence="4" id="KW-0812">Transmembrane</keyword>
<evidence type="ECO:0000256" key="4">
    <source>
        <dbReference type="SAM" id="Phobius"/>
    </source>
</evidence>
<dbReference type="RefSeq" id="WP_106002640.1">
    <property type="nucleotide sequence ID" value="NZ_CP027527.1"/>
</dbReference>
<dbReference type="AlphaFoldDB" id="A4TUY6"/>
<keyword evidence="4" id="KW-0472">Membrane</keyword>
<dbReference type="PANTHER" id="PTHR32089:SF112">
    <property type="entry name" value="LYSOZYME-LIKE PROTEIN-RELATED"/>
    <property type="match status" value="1"/>
</dbReference>
<dbReference type="EMBL" id="CU459003">
    <property type="protein sequence ID" value="CAM74443.1"/>
    <property type="molecule type" value="Genomic_DNA"/>
</dbReference>
<evidence type="ECO:0000256" key="1">
    <source>
        <dbReference type="ARBA" id="ARBA00023224"/>
    </source>
</evidence>
<dbReference type="Pfam" id="PF00015">
    <property type="entry name" value="MCPsignal"/>
    <property type="match status" value="1"/>
</dbReference>
<feature type="domain" description="Methyl-accepting transducer" evidence="5">
    <location>
        <begin position="292"/>
        <end position="546"/>
    </location>
</feature>
<dbReference type="CDD" id="cd06225">
    <property type="entry name" value="HAMP"/>
    <property type="match status" value="1"/>
</dbReference>
<evidence type="ECO:0000256" key="3">
    <source>
        <dbReference type="PROSITE-ProRule" id="PRU00284"/>
    </source>
</evidence>
<sequence length="565" mass="58865">MLAQRLADTRLVVKVTIAPLLLIGCMLILAGIFQVSMTRQGAALDGVHLSAAVHGRFVASVDAGSTRVQSNAYRLLGWAGAGVEAGKVQALEKTVRADSAALLDSVRSFAATVDDPEDKALIAPIVPALEAFHKAVVDVADMAALDPVTGLIMMTSAEIEYDKLQKLVAALVKANSAQTDQSYEQAQRVASQASFQYFAVFAACLLVGGGLALVATRMISRPVVEITDVMNSLANGDIAVDVHSQERQDEIGAMARAVAVFQQGMRRAKTLEEEKQAQAAANAERSARRETLTETFNAAMEHMLDAVMTTVQHVHSSSDGLQENAARTSRQGAAVAQAANGAAANVDTVAAAAEQLGASVQEISRQIASTVDITADAVHGAQAANSTMASLDESAKRIGEVVQLIQQIASQTNLLALNATIEAARAGDAGKGFAVVAGEVKSLANQTAKATEEITSQIASVQSATHDAVARIRTVGDTIDKVSGIVSSIASAVEQQSAATQEIVRSVQQAAEGNGEVTRNIADVSRAAEETGTMAKSMFSAANELLGEAEKLRGEVSGFLSSMRS</sequence>
<dbReference type="Gene3D" id="1.10.8.500">
    <property type="entry name" value="HAMP domain in histidine kinase"/>
    <property type="match status" value="1"/>
</dbReference>
<evidence type="ECO:0000259" key="6">
    <source>
        <dbReference type="PROSITE" id="PS50885"/>
    </source>
</evidence>
<name>A4TUY6_9PROT</name>
<evidence type="ECO:0000259" key="5">
    <source>
        <dbReference type="PROSITE" id="PS50111"/>
    </source>
</evidence>
<dbReference type="InterPro" id="IPR004089">
    <property type="entry name" value="MCPsignal_dom"/>
</dbReference>
<proteinExistence type="inferred from homology"/>
<keyword evidence="4" id="KW-1133">Transmembrane helix</keyword>
<dbReference type="SMART" id="SM00283">
    <property type="entry name" value="MA"/>
    <property type="match status" value="1"/>
</dbReference>
<reference evidence="7" key="1">
    <citation type="journal article" date="2007" name="J. Bacteriol.">
        <title>Comparative genome analysis of four magnetotactic bacteria reveals a complex set of group-specific genes implicated in magnetosome biomineralization and function.</title>
        <authorList>
            <person name="Richter M."/>
            <person name="Kube M."/>
            <person name="Bazylinski D.A."/>
            <person name="Lombardot T."/>
            <person name="Gloeckner F.O."/>
            <person name="Reinhardt R."/>
            <person name="Schueler D."/>
        </authorList>
    </citation>
    <scope>NUCLEOTIDE SEQUENCE</scope>
    <source>
        <strain evidence="7">MSR-1</strain>
    </source>
</reference>
<evidence type="ECO:0000256" key="2">
    <source>
        <dbReference type="ARBA" id="ARBA00029447"/>
    </source>
</evidence>
<dbReference type="PROSITE" id="PS50885">
    <property type="entry name" value="HAMP"/>
    <property type="match status" value="1"/>
</dbReference>
<dbReference type="Pfam" id="PF00672">
    <property type="entry name" value="HAMP"/>
    <property type="match status" value="1"/>
</dbReference>
<comment type="similarity">
    <text evidence="2">Belongs to the methyl-accepting chemotaxis (MCP) protein family.</text>
</comment>
<dbReference type="InterPro" id="IPR003660">
    <property type="entry name" value="HAMP_dom"/>
</dbReference>
<accession>A4TUY6</accession>
<feature type="domain" description="HAMP" evidence="6">
    <location>
        <begin position="217"/>
        <end position="270"/>
    </location>
</feature>
<feature type="transmembrane region" description="Helical" evidence="4">
    <location>
        <begin position="12"/>
        <end position="33"/>
    </location>
</feature>
<dbReference type="SUPFAM" id="SSF58104">
    <property type="entry name" value="Methyl-accepting chemotaxis protein (MCP) signaling domain"/>
    <property type="match status" value="1"/>
</dbReference>
<dbReference type="SMART" id="SM00304">
    <property type="entry name" value="HAMP"/>
    <property type="match status" value="2"/>
</dbReference>
<gene>
    <name evidence="7" type="ORF">MGR_2852</name>
</gene>
<dbReference type="PANTHER" id="PTHR32089">
    <property type="entry name" value="METHYL-ACCEPTING CHEMOTAXIS PROTEIN MCPB"/>
    <property type="match status" value="1"/>
</dbReference>
<dbReference type="GO" id="GO:0016020">
    <property type="term" value="C:membrane"/>
    <property type="evidence" value="ECO:0007669"/>
    <property type="project" value="InterPro"/>
</dbReference>
<evidence type="ECO:0000313" key="7">
    <source>
        <dbReference type="EMBL" id="CAM74443.1"/>
    </source>
</evidence>
<dbReference type="Gene3D" id="1.10.287.950">
    <property type="entry name" value="Methyl-accepting chemotaxis protein"/>
    <property type="match status" value="1"/>
</dbReference>
<dbReference type="GO" id="GO:0007165">
    <property type="term" value="P:signal transduction"/>
    <property type="evidence" value="ECO:0007669"/>
    <property type="project" value="UniProtKB-KW"/>
</dbReference>
<dbReference type="PROSITE" id="PS50111">
    <property type="entry name" value="CHEMOTAXIS_TRANSDUC_2"/>
    <property type="match status" value="1"/>
</dbReference>